<sequence>MAAETKVIAVQKPTDASMYITKKRMVATQVFFQDGTSVGTLTKQTDRPVYNNASVSYKKATGKPVDASIYTAYRGHNGIDKDLPYRAGGKKELPCVNPRTSGNWRYSSASSVTKSKVSCPAERGDDISDIKFVDNTISLSAMHPRMVGCCDHKIEDPNHTHSPGIQVDVNNQPYALGKPFFMANPPLPQGPNVSDHKVGGYLGPRSGYVENKHGYVKPSRETPRAPGGQGQEPAHLKINKPTLFSIKSS</sequence>
<protein>
    <submittedName>
        <fullName evidence="2">Uncharacterized protein</fullName>
    </submittedName>
</protein>
<proteinExistence type="predicted"/>
<accession>A0A6C0EP23</accession>
<evidence type="ECO:0000256" key="1">
    <source>
        <dbReference type="SAM" id="MobiDB-lite"/>
    </source>
</evidence>
<name>A0A6C0EP23_9ZZZZ</name>
<organism evidence="2">
    <name type="scientific">viral metagenome</name>
    <dbReference type="NCBI Taxonomy" id="1070528"/>
    <lineage>
        <taxon>unclassified sequences</taxon>
        <taxon>metagenomes</taxon>
        <taxon>organismal metagenomes</taxon>
    </lineage>
</organism>
<dbReference type="EMBL" id="MN738912">
    <property type="protein sequence ID" value="QHT30767.1"/>
    <property type="molecule type" value="Genomic_DNA"/>
</dbReference>
<evidence type="ECO:0000313" key="2">
    <source>
        <dbReference type="EMBL" id="QHT30767.1"/>
    </source>
</evidence>
<reference evidence="2" key="1">
    <citation type="journal article" date="2020" name="Nature">
        <title>Giant virus diversity and host interactions through global metagenomics.</title>
        <authorList>
            <person name="Schulz F."/>
            <person name="Roux S."/>
            <person name="Paez-Espino D."/>
            <person name="Jungbluth S."/>
            <person name="Walsh D.A."/>
            <person name="Denef V.J."/>
            <person name="McMahon K.D."/>
            <person name="Konstantinidis K.T."/>
            <person name="Eloe-Fadrosh E.A."/>
            <person name="Kyrpides N.C."/>
            <person name="Woyke T."/>
        </authorList>
    </citation>
    <scope>NUCLEOTIDE SEQUENCE</scope>
    <source>
        <strain evidence="2">GVMAG-M-3300009151-50</strain>
    </source>
</reference>
<feature type="region of interest" description="Disordered" evidence="1">
    <location>
        <begin position="209"/>
        <end position="249"/>
    </location>
</feature>
<feature type="compositionally biased region" description="Basic and acidic residues" evidence="1">
    <location>
        <begin position="210"/>
        <end position="223"/>
    </location>
</feature>
<dbReference type="AlphaFoldDB" id="A0A6C0EP23"/>